<sequence>MATIQIMSVVGSAVPTSLREQGRLACWYLVRNGEAVSGPMPTLAAAQALVEQLQPGTLVA</sequence>
<reference evidence="2 4" key="2">
    <citation type="submission" date="2020-09" db="EMBL/GenBank/DDBJ databases">
        <title>Co-existence of a novel multidrug-resistance efflux pump with carbapenem resistance gene blaVIM-2 in one megaplasmid in Pseudomonas putida.</title>
        <authorList>
            <person name="Peng K."/>
            <person name="Li R."/>
        </authorList>
    </citation>
    <scope>NUCLEOTIDE SEQUENCE [LARGE SCALE GENOMIC DNA]</scope>
    <source>
        <strain evidence="2 4">ZXPA-20</strain>
    </source>
</reference>
<gene>
    <name evidence="2" type="ORF">ID616_17970</name>
    <name evidence="1" type="ORF">KF715C_ch32590</name>
</gene>
<accession>A0A1L7NEJ9</accession>
<dbReference type="EMBL" id="CP061723">
    <property type="protein sequence ID" value="QOC95992.1"/>
    <property type="molecule type" value="Genomic_DNA"/>
</dbReference>
<evidence type="ECO:0000313" key="4">
    <source>
        <dbReference type="Proteomes" id="UP000516786"/>
    </source>
</evidence>
<dbReference type="RefSeq" id="WP_016487637.1">
    <property type="nucleotide sequence ID" value="NZ_AP015029.1"/>
</dbReference>
<reference evidence="1 3" key="1">
    <citation type="submission" date="2015-11" db="EMBL/GenBank/DDBJ databases">
        <title>Complete genome sequencing of a biphenyl-degrading bacterium, Pseudomonas putida KF715 (=NBRC110667).</title>
        <authorList>
            <person name="Suenaga H."/>
            <person name="Fujihara N."/>
            <person name="Watanabe T."/>
            <person name="Hirose J."/>
            <person name="Kimura N."/>
            <person name="Yamazoe A."/>
            <person name="Hosoyama A."/>
            <person name="Shimodaira J."/>
            <person name="Furukawa K."/>
        </authorList>
    </citation>
    <scope>NUCLEOTIDE SEQUENCE [LARGE SCALE GENOMIC DNA]</scope>
    <source>
        <strain evidence="1 3">KF715</strain>
    </source>
</reference>
<evidence type="ECO:0000313" key="3">
    <source>
        <dbReference type="Proteomes" id="UP000218731"/>
    </source>
</evidence>
<proteinExistence type="predicted"/>
<name>A0A1L7NEJ9_PSEPU</name>
<dbReference type="Proteomes" id="UP000516786">
    <property type="component" value="Chromosome"/>
</dbReference>
<dbReference type="EMBL" id="AP015029">
    <property type="protein sequence ID" value="BAW23832.1"/>
    <property type="molecule type" value="Genomic_DNA"/>
</dbReference>
<protein>
    <submittedName>
        <fullName evidence="1">Filamentous hemagglutinin</fullName>
    </submittedName>
</protein>
<organism evidence="1 3">
    <name type="scientific">Pseudomonas putida</name>
    <name type="common">Arthrobacter siderocapsulatus</name>
    <dbReference type="NCBI Taxonomy" id="303"/>
    <lineage>
        <taxon>Bacteria</taxon>
        <taxon>Pseudomonadati</taxon>
        <taxon>Pseudomonadota</taxon>
        <taxon>Gammaproteobacteria</taxon>
        <taxon>Pseudomonadales</taxon>
        <taxon>Pseudomonadaceae</taxon>
        <taxon>Pseudomonas</taxon>
    </lineage>
</organism>
<evidence type="ECO:0000313" key="1">
    <source>
        <dbReference type="EMBL" id="BAW23832.1"/>
    </source>
</evidence>
<evidence type="ECO:0000313" key="2">
    <source>
        <dbReference type="EMBL" id="QOC95992.1"/>
    </source>
</evidence>
<dbReference type="Proteomes" id="UP000218731">
    <property type="component" value="Chromosome 1"/>
</dbReference>
<dbReference type="AlphaFoldDB" id="A0A1L7NEJ9"/>